<dbReference type="Pfam" id="PF00899">
    <property type="entry name" value="ThiF"/>
    <property type="match status" value="1"/>
</dbReference>
<evidence type="ECO:0000313" key="9">
    <source>
        <dbReference type="Proteomes" id="UP001217754"/>
    </source>
</evidence>
<dbReference type="SUPFAM" id="SSF69572">
    <property type="entry name" value="Activating enzymes of the ubiquitin-like proteins"/>
    <property type="match status" value="1"/>
</dbReference>
<comment type="subcellular location">
    <subcellularLocation>
        <location evidence="1">Nucleus</location>
    </subcellularLocation>
</comment>
<protein>
    <recommendedName>
        <fullName evidence="6">Ubiquitin-like 1-activating enzyme E1A</fullName>
    </recommendedName>
</protein>
<dbReference type="InterPro" id="IPR035985">
    <property type="entry name" value="Ubiquitin-activating_enz"/>
</dbReference>
<evidence type="ECO:0000256" key="3">
    <source>
        <dbReference type="ARBA" id="ARBA00005673"/>
    </source>
</evidence>
<dbReference type="Gene3D" id="3.40.50.720">
    <property type="entry name" value="NAD(P)-binding Rossmann-like Domain"/>
    <property type="match status" value="1"/>
</dbReference>
<dbReference type="PRINTS" id="PR01849">
    <property type="entry name" value="UBIQUITINACT"/>
</dbReference>
<evidence type="ECO:0000256" key="1">
    <source>
        <dbReference type="ARBA" id="ARBA00004123"/>
    </source>
</evidence>
<evidence type="ECO:0000256" key="4">
    <source>
        <dbReference type="ARBA" id="ARBA00022786"/>
    </source>
</evidence>
<dbReference type="InterPro" id="IPR000011">
    <property type="entry name" value="UBQ/SUMO-activ_enz_E1-like"/>
</dbReference>
<evidence type="ECO:0000256" key="6">
    <source>
        <dbReference type="ARBA" id="ARBA00044354"/>
    </source>
</evidence>
<keyword evidence="8" id="KW-0436">Ligase</keyword>
<dbReference type="GO" id="GO:0019948">
    <property type="term" value="F:SUMO activating enzyme activity"/>
    <property type="evidence" value="ECO:0007669"/>
    <property type="project" value="TreeGrafter"/>
</dbReference>
<comment type="similarity">
    <text evidence="3">Belongs to the ubiquitin-activating E1 family.</text>
</comment>
<evidence type="ECO:0000256" key="2">
    <source>
        <dbReference type="ARBA" id="ARBA00004718"/>
    </source>
</evidence>
<evidence type="ECO:0000259" key="7">
    <source>
        <dbReference type="Pfam" id="PF00899"/>
    </source>
</evidence>
<dbReference type="InterPro" id="IPR045886">
    <property type="entry name" value="ThiF/MoeB/HesA"/>
</dbReference>
<name>A0AAF0F051_9BASI</name>
<reference evidence="8" key="1">
    <citation type="submission" date="2023-03" db="EMBL/GenBank/DDBJ databases">
        <title>Mating type loci evolution in Malassezia.</title>
        <authorList>
            <person name="Coelho M.A."/>
        </authorList>
    </citation>
    <scope>NUCLEOTIDE SEQUENCE</scope>
    <source>
        <strain evidence="8">CBS 9431</strain>
    </source>
</reference>
<dbReference type="RefSeq" id="XP_060123167.1">
    <property type="nucleotide sequence ID" value="XM_060267184.1"/>
</dbReference>
<evidence type="ECO:0000256" key="5">
    <source>
        <dbReference type="ARBA" id="ARBA00023242"/>
    </source>
</evidence>
<gene>
    <name evidence="8" type="primary">AOS1</name>
    <name evidence="8" type="ORF">MJAP1_003256</name>
</gene>
<accession>A0AAF0F051</accession>
<dbReference type="GO" id="GO:0004839">
    <property type="term" value="F:ubiquitin activating enzyme activity"/>
    <property type="evidence" value="ECO:0007669"/>
    <property type="project" value="UniProtKB-EC"/>
</dbReference>
<dbReference type="EMBL" id="CP119963">
    <property type="protein sequence ID" value="WFD40270.1"/>
    <property type="molecule type" value="Genomic_DNA"/>
</dbReference>
<organism evidence="8 9">
    <name type="scientific">Malassezia japonica</name>
    <dbReference type="NCBI Taxonomy" id="223818"/>
    <lineage>
        <taxon>Eukaryota</taxon>
        <taxon>Fungi</taxon>
        <taxon>Dikarya</taxon>
        <taxon>Basidiomycota</taxon>
        <taxon>Ustilaginomycotina</taxon>
        <taxon>Malasseziomycetes</taxon>
        <taxon>Malasseziales</taxon>
        <taxon>Malasseziaceae</taxon>
        <taxon>Malassezia</taxon>
    </lineage>
</organism>
<dbReference type="GO" id="GO:0005737">
    <property type="term" value="C:cytoplasm"/>
    <property type="evidence" value="ECO:0007669"/>
    <property type="project" value="TreeGrafter"/>
</dbReference>
<feature type="domain" description="THIF-type NAD/FAD binding fold" evidence="7">
    <location>
        <begin position="12"/>
        <end position="321"/>
    </location>
</feature>
<sequence>MAGVTEDEAALYDRQIRLWGLEAQNRMRSAHVVLYGFSGLATEVAKNITLSGVGQLTIVDQGAVRAEDLGAGFFFREEDIGSPRIGEAPLQRVQLLNPLVTVKGATALDVPALRPDVLVACTGTRAELVALNDACRTVGAMFYAASTQGWGGFLFSDLGEAYEYVAERAVPGSKERRSVRYTQGFATLRDVLRVTWKTPAHGEIAGRPVRQFSARLWATWALWEWDARRAHGAEAADGPPALAAALERIARELLADKGVASELVFERQRVDPARFFAEFARVTYAHVVDHSLAALAPTSAVLGGLLAQDLLNALGHREEPMVNWMLLDTALGVAPIHAIGTAPAQEDAAGASRAAA</sequence>
<dbReference type="AlphaFoldDB" id="A0AAF0F051"/>
<evidence type="ECO:0000313" key="8">
    <source>
        <dbReference type="EMBL" id="WFD40270.1"/>
    </source>
</evidence>
<comment type="pathway">
    <text evidence="2">Protein modification; protein sumoylation.</text>
</comment>
<keyword evidence="4" id="KW-0833">Ubl conjugation pathway</keyword>
<keyword evidence="9" id="KW-1185">Reference proteome</keyword>
<keyword evidence="5" id="KW-0539">Nucleus</keyword>
<dbReference type="GO" id="GO:0031510">
    <property type="term" value="C:SUMO activating enzyme complex"/>
    <property type="evidence" value="ECO:0007669"/>
    <property type="project" value="TreeGrafter"/>
</dbReference>
<proteinExistence type="inferred from homology"/>
<dbReference type="PANTHER" id="PTHR10953">
    <property type="entry name" value="UBIQUITIN-ACTIVATING ENZYME E1"/>
    <property type="match status" value="1"/>
</dbReference>
<dbReference type="PANTHER" id="PTHR10953:SF162">
    <property type="entry name" value="SUMO-ACTIVATING ENZYME SUBUNIT 1"/>
    <property type="match status" value="1"/>
</dbReference>
<dbReference type="Proteomes" id="UP001217754">
    <property type="component" value="Chromosome 6"/>
</dbReference>
<dbReference type="InterPro" id="IPR000594">
    <property type="entry name" value="ThiF_NAD_FAD-bd"/>
</dbReference>
<dbReference type="GO" id="GO:0016925">
    <property type="term" value="P:protein sumoylation"/>
    <property type="evidence" value="ECO:0007669"/>
    <property type="project" value="TreeGrafter"/>
</dbReference>
<dbReference type="GeneID" id="85226907"/>